<proteinExistence type="predicted"/>
<reference evidence="1 2" key="1">
    <citation type="journal article" date="2022" name="Int. J. Syst. Evol. Microbiol.">
        <title>Miniphocaeibacter halophilus sp. nov., an ammonium-tolerant acetate-producing bacterium isolated from a biogas system.</title>
        <authorList>
            <person name="Schnurer A."/>
            <person name="Singh A."/>
            <person name="Bi S."/>
            <person name="Qiao W."/>
            <person name="Westerholm M."/>
        </authorList>
    </citation>
    <scope>NUCLEOTIDE SEQUENCE [LARGE SCALE GENOMIC DNA]</scope>
    <source>
        <strain evidence="1 2">AMB_01</strain>
    </source>
</reference>
<sequence>MRSPYDIILKPIITEDSMDKMDLGVYTFKVVKDANKSEIKKAVETVFGEGVKVARVNTMNVVGKMKRVGANQGKTPNWKKAIVKLTEDSKTIEFFDGI</sequence>
<organism evidence="1 2">
    <name type="scientific">Miniphocaeibacter halophilus</name>
    <dbReference type="NCBI Taxonomy" id="2931922"/>
    <lineage>
        <taxon>Bacteria</taxon>
        <taxon>Bacillati</taxon>
        <taxon>Bacillota</taxon>
        <taxon>Tissierellia</taxon>
        <taxon>Tissierellales</taxon>
        <taxon>Peptoniphilaceae</taxon>
        <taxon>Miniphocaeibacter</taxon>
    </lineage>
</organism>
<gene>
    <name evidence="1" type="primary">rplW</name>
    <name evidence="1" type="ORF">JFY71_06790</name>
</gene>
<evidence type="ECO:0000313" key="2">
    <source>
        <dbReference type="Proteomes" id="UP000595814"/>
    </source>
</evidence>
<name>A0AC61MR25_9FIRM</name>
<accession>A0AC61MR25</accession>
<keyword evidence="1" id="KW-0689">Ribosomal protein</keyword>
<dbReference type="Proteomes" id="UP000595814">
    <property type="component" value="Chromosome"/>
</dbReference>
<evidence type="ECO:0000313" key="1">
    <source>
        <dbReference type="EMBL" id="QQK07050.1"/>
    </source>
</evidence>
<dbReference type="EMBL" id="CP066744">
    <property type="protein sequence ID" value="QQK07050.1"/>
    <property type="molecule type" value="Genomic_DNA"/>
</dbReference>
<keyword evidence="2" id="KW-1185">Reference proteome</keyword>
<protein>
    <submittedName>
        <fullName evidence="1">50S ribosomal protein L23</fullName>
    </submittedName>
</protein>
<keyword evidence="1" id="KW-0687">Ribonucleoprotein</keyword>